<dbReference type="InterPro" id="IPR017853">
    <property type="entry name" value="GH"/>
</dbReference>
<reference evidence="8" key="1">
    <citation type="journal article" date="2019" name="Int. J. Syst. Evol. Microbiol.">
        <title>The Global Catalogue of Microorganisms (GCM) 10K type strain sequencing project: providing services to taxonomists for standard genome sequencing and annotation.</title>
        <authorList>
            <consortium name="The Broad Institute Genomics Platform"/>
            <consortium name="The Broad Institute Genome Sequencing Center for Infectious Disease"/>
            <person name="Wu L."/>
            <person name="Ma J."/>
        </authorList>
    </citation>
    <scope>NUCLEOTIDE SEQUENCE [LARGE SCALE GENOMIC DNA]</scope>
    <source>
        <strain evidence="8">JCM 17326</strain>
    </source>
</reference>
<sequence>MTVFQPTWESLRAHRIPEWFGAAKFGIWSHWGPQSVARSGDWYARHLYGMQPWSEPWERTRAGRQHAHHRAHFGASSDKGTKDLFHRWRAERFDPDELIDLYAASGARYFVALAAHCDNFDLWDSPGHDWNAVRVGPRRDIVGAWERAARAAGLPFGLSFHQNWTWRWLDVAHGTDPETGEPYDGALTKADGAGTWWEGLDPATLYPPRHEPGARPPAYVAEHFYARVRAALDRYRPDLVYLDDSRLPFGEGSVVESEPASTGGLDLLAHYYNTCPSGGLVTVKQVPDADRTAVVLDCERRQLDAAEAHPWQFDTSDGEWFDCGDDDPMFHPRKSAQQVIHTLIDVVSKNGTLLLNVPQHADGTVDARARELLAGVGDWLRVCGEGVYDTTPWVRAGEGATGLGATKGYEGYNEAERAYRPGDIRFTRRGDALYATLLAWPERGGAERGGAESGGAESGGAVITSLGTAAGLLERRPAAVELLGHGPVGWRLAPEALYAELPPEPPTKAAYMIKIT</sequence>
<keyword evidence="5" id="KW-0326">Glycosidase</keyword>
<name>A0ABP6VGB9_9ACTN</name>
<dbReference type="Pfam" id="PF01120">
    <property type="entry name" value="Alpha_L_fucos"/>
    <property type="match status" value="1"/>
</dbReference>
<proteinExistence type="inferred from homology"/>
<dbReference type="Gene3D" id="3.20.20.80">
    <property type="entry name" value="Glycosidases"/>
    <property type="match status" value="1"/>
</dbReference>
<protein>
    <recommendedName>
        <fullName evidence="2">alpha-L-fucosidase</fullName>
        <ecNumber evidence="2">3.2.1.51</ecNumber>
    </recommendedName>
</protein>
<evidence type="ECO:0000256" key="2">
    <source>
        <dbReference type="ARBA" id="ARBA00012662"/>
    </source>
</evidence>
<evidence type="ECO:0000256" key="4">
    <source>
        <dbReference type="ARBA" id="ARBA00022801"/>
    </source>
</evidence>
<gene>
    <name evidence="7" type="ORF">GCM10022419_012430</name>
</gene>
<accession>A0ABP6VGB9</accession>
<evidence type="ECO:0000256" key="3">
    <source>
        <dbReference type="ARBA" id="ARBA00022729"/>
    </source>
</evidence>
<dbReference type="Proteomes" id="UP001500630">
    <property type="component" value="Unassembled WGS sequence"/>
</dbReference>
<dbReference type="Gene3D" id="2.60.40.1180">
    <property type="entry name" value="Golgi alpha-mannosidase II"/>
    <property type="match status" value="1"/>
</dbReference>
<comment type="similarity">
    <text evidence="1">Belongs to the glycosyl hydrolase 29 family.</text>
</comment>
<evidence type="ECO:0000256" key="1">
    <source>
        <dbReference type="ARBA" id="ARBA00007951"/>
    </source>
</evidence>
<keyword evidence="8" id="KW-1185">Reference proteome</keyword>
<dbReference type="RefSeq" id="WP_345559564.1">
    <property type="nucleotide sequence ID" value="NZ_BAABDQ010000002.1"/>
</dbReference>
<dbReference type="InterPro" id="IPR057739">
    <property type="entry name" value="Glyco_hydro_29_N"/>
</dbReference>
<dbReference type="EMBL" id="BAABDQ010000002">
    <property type="protein sequence ID" value="GAA3534502.1"/>
    <property type="molecule type" value="Genomic_DNA"/>
</dbReference>
<comment type="caution">
    <text evidence="7">The sequence shown here is derived from an EMBL/GenBank/DDBJ whole genome shotgun (WGS) entry which is preliminary data.</text>
</comment>
<feature type="domain" description="Glycoside hydrolase family 29 N-terminal" evidence="6">
    <location>
        <begin position="3"/>
        <end position="385"/>
    </location>
</feature>
<organism evidence="7 8">
    <name type="scientific">Nonomuraea rosea</name>
    <dbReference type="NCBI Taxonomy" id="638574"/>
    <lineage>
        <taxon>Bacteria</taxon>
        <taxon>Bacillati</taxon>
        <taxon>Actinomycetota</taxon>
        <taxon>Actinomycetes</taxon>
        <taxon>Streptosporangiales</taxon>
        <taxon>Streptosporangiaceae</taxon>
        <taxon>Nonomuraea</taxon>
    </lineage>
</organism>
<dbReference type="EC" id="3.2.1.51" evidence="2"/>
<dbReference type="PANTHER" id="PTHR10030">
    <property type="entry name" value="ALPHA-L-FUCOSIDASE"/>
    <property type="match status" value="1"/>
</dbReference>
<evidence type="ECO:0000313" key="8">
    <source>
        <dbReference type="Proteomes" id="UP001500630"/>
    </source>
</evidence>
<evidence type="ECO:0000313" key="7">
    <source>
        <dbReference type="EMBL" id="GAA3534502.1"/>
    </source>
</evidence>
<dbReference type="SMART" id="SM00812">
    <property type="entry name" value="Alpha_L_fucos"/>
    <property type="match status" value="1"/>
</dbReference>
<dbReference type="PANTHER" id="PTHR10030:SF37">
    <property type="entry name" value="ALPHA-L-FUCOSIDASE-RELATED"/>
    <property type="match status" value="1"/>
</dbReference>
<dbReference type="SUPFAM" id="SSF51445">
    <property type="entry name" value="(Trans)glycosidases"/>
    <property type="match status" value="1"/>
</dbReference>
<keyword evidence="3" id="KW-0732">Signal</keyword>
<dbReference type="InterPro" id="IPR000933">
    <property type="entry name" value="Glyco_hydro_29"/>
</dbReference>
<evidence type="ECO:0000256" key="5">
    <source>
        <dbReference type="ARBA" id="ARBA00023295"/>
    </source>
</evidence>
<keyword evidence="4" id="KW-0378">Hydrolase</keyword>
<evidence type="ECO:0000259" key="6">
    <source>
        <dbReference type="Pfam" id="PF01120"/>
    </source>
</evidence>
<dbReference type="InterPro" id="IPR013780">
    <property type="entry name" value="Glyco_hydro_b"/>
</dbReference>